<dbReference type="InterPro" id="IPR043662">
    <property type="entry name" value="ModB-like"/>
</dbReference>
<evidence type="ECO:0000256" key="1">
    <source>
        <dbReference type="HAMAP-Rule" id="MF_04142"/>
    </source>
</evidence>
<dbReference type="RefSeq" id="YP_009037486.1">
    <property type="nucleotide sequence ID" value="NC_024124.2"/>
</dbReference>
<dbReference type="GO" id="GO:0106274">
    <property type="term" value="F:NAD+-protein-arginine ADP-ribosyltransferase activity"/>
    <property type="evidence" value="ECO:0007669"/>
    <property type="project" value="UniProtKB-UniRule"/>
</dbReference>
<evidence type="ECO:0000313" key="3">
    <source>
        <dbReference type="Proteomes" id="UP000019733"/>
    </source>
</evidence>
<organism evidence="2 3">
    <name type="scientific">Escherichia phage vB_EcoM_JS09</name>
    <dbReference type="NCBI Taxonomy" id="1430444"/>
    <lineage>
        <taxon>Viruses</taxon>
        <taxon>Duplodnaviria</taxon>
        <taxon>Heunggongvirae</taxon>
        <taxon>Uroviricota</taxon>
        <taxon>Caudoviricetes</taxon>
        <taxon>Pantevenvirales</taxon>
        <taxon>Straboviridae</taxon>
        <taxon>Tevenvirinae</taxon>
        <taxon>Mosigvirus</taxon>
        <taxon>Mosigvirus JS09</taxon>
    </lineage>
</organism>
<dbReference type="KEGG" id="vg:19524887"/>
<feature type="active site" evidence="1">
    <location>
        <position position="172"/>
    </location>
</feature>
<protein>
    <recommendedName>
        <fullName evidence="1">NAD--protein ADP-ribosyltransferase modB</fullName>
        <ecNumber evidence="1">2.4.2.31</ecNumber>
    </recommendedName>
</protein>
<keyword evidence="1" id="KW-0548">Nucleotidyltransferase</keyword>
<evidence type="ECO:0000313" key="2">
    <source>
        <dbReference type="EMBL" id="AIA80129.1"/>
    </source>
</evidence>
<reference evidence="2" key="1">
    <citation type="submission" date="2015-07" db="EMBL/GenBank/DDBJ databases">
        <title>Isolation and characterization of a novel lytic T4-like coliphage vB_EcoM_JS09 infecting APEC.</title>
        <authorList>
            <person name="Zhou Y."/>
            <person name="Bao H.D."/>
            <person name="Zhang H."/>
            <person name="Wang R."/>
        </authorList>
    </citation>
    <scope>NUCLEOTIDE SEQUENCE</scope>
</reference>
<comment type="subcellular location">
    <subcellularLocation>
        <location evidence="1">Virion</location>
    </subcellularLocation>
    <text evidence="1">This protein is injected from the virion into the bacterial cell.</text>
</comment>
<keyword evidence="1" id="KW-0328">Glycosyltransferase</keyword>
<sequence length="202" mass="23431">MFMPYNECEIEEMVRRAQNPEYQDVLQYEIDSQFSDIEQSVLWQCMENKPDCIQQELSSIVRRNWTSSVPETMYRGISKKTMATLDDKGIGSIIKFDRVMSFSPVFGVARNFASYNFYGTFNMFCIKDAPFAFNFREHMLNMILAAPSCEFNGAFPEATRRSNARLISDECEFMLPIGTTLHVDSIIQDGRYTIWNLSIVSY</sequence>
<keyword evidence="3" id="KW-1185">Reference proteome</keyword>
<gene>
    <name evidence="1" type="primary">modB</name>
    <name evidence="2" type="ORF">JS09_0163</name>
</gene>
<dbReference type="GeneID" id="19524887"/>
<accession>A0A060BNK0</accession>
<keyword evidence="1" id="KW-0946">Virion</keyword>
<dbReference type="EMBL" id="KF582788">
    <property type="protein sequence ID" value="AIA80129.1"/>
    <property type="molecule type" value="Genomic_DNA"/>
</dbReference>
<comment type="similarity">
    <text evidence="1">Belongs to the Tevenvirinae NAD--protein ADP-ribosyltransferase modA family.</text>
</comment>
<comment type="function">
    <text evidence="1">ADP-ribosyltransferase that regulates transcription by ADP-ribosylation of host ribosomal protein S1. Additional identified targets include proteins involved in either translation or cellular metabolism such as elongation factor-Tu or trigger factor. Also reprograms the host's gene-expression system by RNAylating host ribosomal protein S1. ModB can attach NAD-capped RNAs to target proteins post-transcriptionally resulting in covalent RNA-protein conjugates.</text>
</comment>
<dbReference type="SUPFAM" id="SSF56399">
    <property type="entry name" value="ADP-ribosylation"/>
    <property type="match status" value="1"/>
</dbReference>
<dbReference type="Proteomes" id="UP000019733">
    <property type="component" value="Segment"/>
</dbReference>
<dbReference type="GO" id="GO:0044423">
    <property type="term" value="C:virion component"/>
    <property type="evidence" value="ECO:0007669"/>
    <property type="project" value="UniProtKB-UniRule"/>
</dbReference>
<dbReference type="GO" id="GO:0016779">
    <property type="term" value="F:nucleotidyltransferase activity"/>
    <property type="evidence" value="ECO:0007669"/>
    <property type="project" value="UniProtKB-KW"/>
</dbReference>
<dbReference type="EC" id="2.4.2.31" evidence="1"/>
<feature type="binding site" evidence="1">
    <location>
        <position position="75"/>
    </location>
    <ligand>
        <name>NAD(+)</name>
        <dbReference type="ChEBI" id="CHEBI:57540"/>
    </ligand>
</feature>
<name>A0A060BNK0_9CAUD</name>
<comment type="catalytic activity">
    <reaction evidence="1">
        <text>L-arginyl-[protein] + NAD(+) = N(omega)-(ADP-D-ribosyl)-L-arginyl-[protein] + nicotinamide + H(+)</text>
        <dbReference type="Rhea" id="RHEA:19149"/>
        <dbReference type="Rhea" id="RHEA-COMP:10532"/>
        <dbReference type="Rhea" id="RHEA-COMP:15087"/>
        <dbReference type="ChEBI" id="CHEBI:15378"/>
        <dbReference type="ChEBI" id="CHEBI:17154"/>
        <dbReference type="ChEBI" id="CHEBI:29965"/>
        <dbReference type="ChEBI" id="CHEBI:57540"/>
        <dbReference type="ChEBI" id="CHEBI:142554"/>
        <dbReference type="EC" id="2.4.2.31"/>
    </reaction>
</comment>
<proteinExistence type="inferred from homology"/>
<dbReference type="OrthoDB" id="9263at10239"/>
<keyword evidence="1" id="KW-0808">Transferase</keyword>
<dbReference type="HAMAP" id="MF_04142">
    <property type="entry name" value="MODB_T4"/>
    <property type="match status" value="1"/>
</dbReference>